<evidence type="ECO:0000256" key="8">
    <source>
        <dbReference type="ARBA" id="ARBA00022842"/>
    </source>
</evidence>
<accession>A0ABX0HUY1</accession>
<dbReference type="PANTHER" id="PTHR11596">
    <property type="entry name" value="ALKALINE PHOSPHATASE"/>
    <property type="match status" value="1"/>
</dbReference>
<evidence type="ECO:0000256" key="5">
    <source>
        <dbReference type="ARBA" id="ARBA00022723"/>
    </source>
</evidence>
<dbReference type="InterPro" id="IPR017850">
    <property type="entry name" value="Alkaline_phosphatase_core_sf"/>
</dbReference>
<evidence type="ECO:0000256" key="3">
    <source>
        <dbReference type="ARBA" id="ARBA00005984"/>
    </source>
</evidence>
<keyword evidence="7" id="KW-0862">Zinc</keyword>
<evidence type="ECO:0000256" key="2">
    <source>
        <dbReference type="ARBA" id="ARBA00001947"/>
    </source>
</evidence>
<keyword evidence="11" id="KW-1185">Reference proteome</keyword>
<organism evidence="10 11">
    <name type="scientific">Rubrivivax benzoatilyticus</name>
    <dbReference type="NCBI Taxonomy" id="316997"/>
    <lineage>
        <taxon>Bacteria</taxon>
        <taxon>Pseudomonadati</taxon>
        <taxon>Pseudomonadota</taxon>
        <taxon>Betaproteobacteria</taxon>
        <taxon>Burkholderiales</taxon>
        <taxon>Sphaerotilaceae</taxon>
        <taxon>Rubrivivax</taxon>
    </lineage>
</organism>
<feature type="signal peptide" evidence="9">
    <location>
        <begin position="1"/>
        <end position="25"/>
    </location>
</feature>
<comment type="caution">
    <text evidence="10">The sequence shown here is derived from an EMBL/GenBank/DDBJ whole genome shotgun (WGS) entry which is preliminary data.</text>
</comment>
<evidence type="ECO:0000313" key="11">
    <source>
        <dbReference type="Proteomes" id="UP000802098"/>
    </source>
</evidence>
<evidence type="ECO:0000256" key="7">
    <source>
        <dbReference type="ARBA" id="ARBA00022833"/>
    </source>
</evidence>
<comment type="cofactor">
    <cofactor evidence="2">
        <name>Zn(2+)</name>
        <dbReference type="ChEBI" id="CHEBI:29105"/>
    </cofactor>
</comment>
<protein>
    <submittedName>
        <fullName evidence="10">Alkaline phosphatase</fullName>
    </submittedName>
</protein>
<comment type="cofactor">
    <cofactor evidence="1">
        <name>Mg(2+)</name>
        <dbReference type="ChEBI" id="CHEBI:18420"/>
    </cofactor>
</comment>
<reference evidence="10 11" key="1">
    <citation type="submission" date="2020-03" db="EMBL/GenBank/DDBJ databases">
        <title>Rubrivivax benzoatilyticus JA2 (sequenced after 10 years sub-culturing).</title>
        <authorList>
            <person name="Gupta D."/>
            <person name="Chintalapati S."/>
            <person name="Chintalapati V.R."/>
        </authorList>
    </citation>
    <scope>NUCLEOTIDE SEQUENCE [LARGE SCALE GENOMIC DNA]</scope>
    <source>
        <strain evidence="10 11">JA2-Mal</strain>
    </source>
</reference>
<dbReference type="InterPro" id="IPR001952">
    <property type="entry name" value="Alkaline_phosphatase"/>
</dbReference>
<dbReference type="SMART" id="SM00098">
    <property type="entry name" value="alkPPc"/>
    <property type="match status" value="1"/>
</dbReference>
<evidence type="ECO:0000256" key="9">
    <source>
        <dbReference type="SAM" id="SignalP"/>
    </source>
</evidence>
<dbReference type="InterPro" id="IPR018299">
    <property type="entry name" value="Alkaline_phosphatase_AS"/>
</dbReference>
<dbReference type="Proteomes" id="UP000802098">
    <property type="component" value="Unassembled WGS sequence"/>
</dbReference>
<dbReference type="PROSITE" id="PS51257">
    <property type="entry name" value="PROKAR_LIPOPROTEIN"/>
    <property type="match status" value="1"/>
</dbReference>
<keyword evidence="4" id="KW-0597">Phosphoprotein</keyword>
<dbReference type="EMBL" id="JAAOCD010000002">
    <property type="protein sequence ID" value="NHK98125.1"/>
    <property type="molecule type" value="Genomic_DNA"/>
</dbReference>
<keyword evidence="5" id="KW-0479">Metal-binding</keyword>
<evidence type="ECO:0000256" key="1">
    <source>
        <dbReference type="ARBA" id="ARBA00001946"/>
    </source>
</evidence>
<evidence type="ECO:0000256" key="4">
    <source>
        <dbReference type="ARBA" id="ARBA00022553"/>
    </source>
</evidence>
<dbReference type="Gene3D" id="3.40.720.10">
    <property type="entry name" value="Alkaline Phosphatase, subunit A"/>
    <property type="match status" value="1"/>
</dbReference>
<keyword evidence="9" id="KW-0732">Signal</keyword>
<keyword evidence="6" id="KW-0378">Hydrolase</keyword>
<dbReference type="SUPFAM" id="SSF53649">
    <property type="entry name" value="Alkaline phosphatase-like"/>
    <property type="match status" value="1"/>
</dbReference>
<feature type="chain" id="PRO_5047307758" evidence="9">
    <location>
        <begin position="26"/>
        <end position="508"/>
    </location>
</feature>
<dbReference type="RefSeq" id="WP_009855285.1">
    <property type="nucleotide sequence ID" value="NZ_JAAOCD010000002.1"/>
</dbReference>
<dbReference type="CDD" id="cd16012">
    <property type="entry name" value="ALP"/>
    <property type="match status" value="1"/>
</dbReference>
<dbReference type="Pfam" id="PF00245">
    <property type="entry name" value="Alk_phosphatase"/>
    <property type="match status" value="1"/>
</dbReference>
<sequence length="508" mass="53736">MYKSLQRYSTLALAAAALFSLSACGGGDDDDGPALPKNVIVMISDGASWNTWEMAANWQAGVKANDLPAYAAMPVRLGMTTFPLTTSTTKTDTAETTLSYDPAKAWDTTLVTAAGWIGGSTGNDYTTAIAGYQYLRQNVTDSAAAGTALASGHKTYNNAINVDNFGNPVEYITQIARAQGKATGVITSVPFNHATPAAFGAQNASRNAYNAIAKSMLETGPLDVLMGAGHPEYDDNGRAWADIDPTCATNACRAANTYIAATEWQRLKAGTLKPAGATAAWKLIDDKADFEKLAAGTLSYDGPIFGIPRVASTLQQARQAAVKGNDAAQPSGVALNTTVPTLETMTKAALAALGKNQKGLFLMVEGGAVDWAAHANQTGRIIEEQVDFNRALAAVNAWVEKNSNWNETLLIVTTDHGNALPLGTASDSTAFQPITNAGAGQLPQLRWWSDNHTNEVVRVWARGKYAEKMNQYARGRDAQFAARIGHNADGSYIDNTDIFGIGKAALGR</sequence>
<gene>
    <name evidence="10" type="ORF">G7087_07020</name>
</gene>
<evidence type="ECO:0000256" key="6">
    <source>
        <dbReference type="ARBA" id="ARBA00022801"/>
    </source>
</evidence>
<keyword evidence="8" id="KW-0460">Magnesium</keyword>
<comment type="similarity">
    <text evidence="3">Belongs to the alkaline phosphatase family.</text>
</comment>
<name>A0ABX0HUY1_9BURK</name>
<dbReference type="PANTHER" id="PTHR11596:SF5">
    <property type="entry name" value="ALKALINE PHOSPHATASE"/>
    <property type="match status" value="1"/>
</dbReference>
<proteinExistence type="inferred from homology"/>
<dbReference type="PROSITE" id="PS00123">
    <property type="entry name" value="ALKALINE_PHOSPHATASE"/>
    <property type="match status" value="1"/>
</dbReference>
<evidence type="ECO:0000313" key="10">
    <source>
        <dbReference type="EMBL" id="NHK98125.1"/>
    </source>
</evidence>